<accession>A0A8B9UFJ9</accession>
<feature type="compositionally biased region" description="Low complexity" evidence="1">
    <location>
        <begin position="157"/>
        <end position="167"/>
    </location>
</feature>
<sequence>MHVRCMYMPIVCCEHPTCAISILCVHHDHPTHPTRIPRMSHVCNTHVTRMSQFAGAEGRWFRKISARFCSRQPFALEQLKAKQRKDARFAQFVQEAESQARCRRLQLKDIIATEMQRLTKYPLLLQSITACTGGGTPKTPKKFPKFPQKSKNIQKSPKIPENPIKIHPNPPKIP</sequence>
<evidence type="ECO:0000256" key="1">
    <source>
        <dbReference type="SAM" id="MobiDB-lite"/>
    </source>
</evidence>
<reference evidence="3" key="1">
    <citation type="submission" date="2025-08" db="UniProtKB">
        <authorList>
            <consortium name="Ensembl"/>
        </authorList>
    </citation>
    <scope>IDENTIFICATION</scope>
</reference>
<organism evidence="3 4">
    <name type="scientific">Anas zonorhyncha</name>
    <name type="common">Eastern spot-billed duck</name>
    <dbReference type="NCBI Taxonomy" id="75864"/>
    <lineage>
        <taxon>Eukaryota</taxon>
        <taxon>Metazoa</taxon>
        <taxon>Chordata</taxon>
        <taxon>Craniata</taxon>
        <taxon>Vertebrata</taxon>
        <taxon>Euteleostomi</taxon>
        <taxon>Archelosauria</taxon>
        <taxon>Archosauria</taxon>
        <taxon>Dinosauria</taxon>
        <taxon>Saurischia</taxon>
        <taxon>Theropoda</taxon>
        <taxon>Coelurosauria</taxon>
        <taxon>Aves</taxon>
        <taxon>Neognathae</taxon>
        <taxon>Galloanserae</taxon>
        <taxon>Anseriformes</taxon>
        <taxon>Anatidae</taxon>
        <taxon>Anatinae</taxon>
        <taxon>Anas</taxon>
    </lineage>
</organism>
<evidence type="ECO:0000313" key="3">
    <source>
        <dbReference type="Ensembl" id="ENSAZOP00000007333.1"/>
    </source>
</evidence>
<dbReference type="GO" id="GO:0001664">
    <property type="term" value="F:G protein-coupled receptor binding"/>
    <property type="evidence" value="ECO:0007669"/>
    <property type="project" value="TreeGrafter"/>
</dbReference>
<dbReference type="GO" id="GO:0005737">
    <property type="term" value="C:cytoplasm"/>
    <property type="evidence" value="ECO:0007669"/>
    <property type="project" value="TreeGrafter"/>
</dbReference>
<name>A0A8B9UFJ9_9AVES</name>
<dbReference type="PANTHER" id="PTHR45872:SF4">
    <property type="entry name" value="RHO GUANINE NUCLEOTIDE EXCHANGE FACTOR 1"/>
    <property type="match status" value="1"/>
</dbReference>
<dbReference type="PROSITE" id="PS50010">
    <property type="entry name" value="DH_2"/>
    <property type="match status" value="1"/>
</dbReference>
<feature type="domain" description="DH" evidence="2">
    <location>
        <begin position="68"/>
        <end position="174"/>
    </location>
</feature>
<dbReference type="Gene3D" id="1.20.900.10">
    <property type="entry name" value="Dbl homology (DH) domain"/>
    <property type="match status" value="1"/>
</dbReference>
<dbReference type="Ensembl" id="ENSAZOT00000007828.1">
    <property type="protein sequence ID" value="ENSAZOP00000007333.1"/>
    <property type="gene ID" value="ENSAZOG00000004697.1"/>
</dbReference>
<dbReference type="InterPro" id="IPR000219">
    <property type="entry name" value="DH_dom"/>
</dbReference>
<protein>
    <recommendedName>
        <fullName evidence="2">DH domain-containing protein</fullName>
    </recommendedName>
</protein>
<evidence type="ECO:0000259" key="2">
    <source>
        <dbReference type="PROSITE" id="PS50010"/>
    </source>
</evidence>
<dbReference type="GO" id="GO:0007186">
    <property type="term" value="P:G protein-coupled receptor signaling pathway"/>
    <property type="evidence" value="ECO:0007669"/>
    <property type="project" value="TreeGrafter"/>
</dbReference>
<dbReference type="InterPro" id="IPR035899">
    <property type="entry name" value="DBL_dom_sf"/>
</dbReference>
<reference evidence="3" key="2">
    <citation type="submission" date="2025-09" db="UniProtKB">
        <authorList>
            <consortium name="Ensembl"/>
        </authorList>
    </citation>
    <scope>IDENTIFICATION</scope>
</reference>
<dbReference type="Proteomes" id="UP000694549">
    <property type="component" value="Unplaced"/>
</dbReference>
<proteinExistence type="predicted"/>
<dbReference type="AlphaFoldDB" id="A0A8B9UFJ9"/>
<evidence type="ECO:0000313" key="4">
    <source>
        <dbReference type="Proteomes" id="UP000694549"/>
    </source>
</evidence>
<dbReference type="PANTHER" id="PTHR45872">
    <property type="entry name" value="RHO GUANINE NUCLEOTIDE EXCHANGE FACTOR 2, ISOFORM D"/>
    <property type="match status" value="1"/>
</dbReference>
<dbReference type="SMART" id="SM00325">
    <property type="entry name" value="RhoGEF"/>
    <property type="match status" value="1"/>
</dbReference>
<dbReference type="GO" id="GO:0005085">
    <property type="term" value="F:guanyl-nucleotide exchange factor activity"/>
    <property type="evidence" value="ECO:0007669"/>
    <property type="project" value="InterPro"/>
</dbReference>
<feature type="region of interest" description="Disordered" evidence="1">
    <location>
        <begin position="134"/>
        <end position="174"/>
    </location>
</feature>
<dbReference type="SUPFAM" id="SSF48065">
    <property type="entry name" value="DBL homology domain (DH-domain)"/>
    <property type="match status" value="1"/>
</dbReference>
<dbReference type="Pfam" id="PF00621">
    <property type="entry name" value="RhoGEF"/>
    <property type="match status" value="1"/>
</dbReference>
<keyword evidence="4" id="KW-1185">Reference proteome</keyword>